<dbReference type="OrthoDB" id="3428089at2"/>
<dbReference type="Gene3D" id="3.30.530.20">
    <property type="match status" value="1"/>
</dbReference>
<protein>
    <submittedName>
        <fullName evidence="2">Clp protease</fullName>
    </submittedName>
</protein>
<dbReference type="InterPro" id="IPR036628">
    <property type="entry name" value="Clp_N_dom_sf"/>
</dbReference>
<reference evidence="2 3" key="1">
    <citation type="submission" date="2018-07" db="EMBL/GenBank/DDBJ databases">
        <title>Microbacterium endoborsara sp. nov., a novel actinobacterium isolated from Borszczowia aralocaspica.</title>
        <authorList>
            <person name="An D."/>
        </authorList>
    </citation>
    <scope>NUCLEOTIDE SEQUENCE [LARGE SCALE GENOMIC DNA]</scope>
    <source>
        <strain evidence="2 3">C1.15228</strain>
    </source>
</reference>
<gene>
    <name evidence="2" type="ORF">DTO57_07815</name>
</gene>
<sequence>MAADRRRPGRHAPGGAQEVLQENRPDDRGTPEVIMSKLTQILATTYSVTINASEEASRFGVHAADIDHIFLALVIDEGTAGQVLRRAGITLDAARGAVAAQHREHLESLGVQAELPGDGKIRLLEQGGIEWTERATALISRASGKGKAGDAMAILREVLTEPSGTIEDVLARLGTAPDDLLRLLDDASGIRERDADPARRLGRTHRVFVPATPADAWALVSDAARLPEWDATLVSVTEEEGSWVGTSISTRADGKPLKVRPGTERQLIERVSAVDHRVEWLFTYPDAPTANQRSIIVALEEAAGGTQVTVDAAWIRGSGPRGIRRAIAPVTRFVARPLVRLALWFQVTHLTGGISRALR</sequence>
<dbReference type="Pfam" id="PF10604">
    <property type="entry name" value="Polyketide_cyc2"/>
    <property type="match status" value="1"/>
</dbReference>
<dbReference type="GO" id="GO:0006508">
    <property type="term" value="P:proteolysis"/>
    <property type="evidence" value="ECO:0007669"/>
    <property type="project" value="UniProtKB-KW"/>
</dbReference>
<dbReference type="GO" id="GO:0008233">
    <property type="term" value="F:peptidase activity"/>
    <property type="evidence" value="ECO:0007669"/>
    <property type="project" value="UniProtKB-KW"/>
</dbReference>
<dbReference type="Proteomes" id="UP000253508">
    <property type="component" value="Unassembled WGS sequence"/>
</dbReference>
<organism evidence="2 3">
    <name type="scientific">Microbacterium sorbitolivorans</name>
    <dbReference type="NCBI Taxonomy" id="1867410"/>
    <lineage>
        <taxon>Bacteria</taxon>
        <taxon>Bacillati</taxon>
        <taxon>Actinomycetota</taxon>
        <taxon>Actinomycetes</taxon>
        <taxon>Micrococcales</taxon>
        <taxon>Microbacteriaceae</taxon>
        <taxon>Microbacterium</taxon>
    </lineage>
</organism>
<evidence type="ECO:0000313" key="3">
    <source>
        <dbReference type="Proteomes" id="UP000253508"/>
    </source>
</evidence>
<name>A0A367Y2E9_9MICO</name>
<proteinExistence type="predicted"/>
<feature type="compositionally biased region" description="Basic and acidic residues" evidence="1">
    <location>
        <begin position="21"/>
        <end position="30"/>
    </location>
</feature>
<dbReference type="SUPFAM" id="SSF55961">
    <property type="entry name" value="Bet v1-like"/>
    <property type="match status" value="1"/>
</dbReference>
<dbReference type="AlphaFoldDB" id="A0A367Y2E9"/>
<evidence type="ECO:0000313" key="2">
    <source>
        <dbReference type="EMBL" id="RCK60034.1"/>
    </source>
</evidence>
<comment type="caution">
    <text evidence="2">The sequence shown here is derived from an EMBL/GenBank/DDBJ whole genome shotgun (WGS) entry which is preliminary data.</text>
</comment>
<accession>A0A367Y2E9</accession>
<dbReference type="EMBL" id="QORO01000002">
    <property type="protein sequence ID" value="RCK60034.1"/>
    <property type="molecule type" value="Genomic_DNA"/>
</dbReference>
<keyword evidence="2" id="KW-0645">Protease</keyword>
<keyword evidence="3" id="KW-1185">Reference proteome</keyword>
<dbReference type="InterPro" id="IPR019587">
    <property type="entry name" value="Polyketide_cyclase/dehydratase"/>
</dbReference>
<feature type="region of interest" description="Disordered" evidence="1">
    <location>
        <begin position="1"/>
        <end position="30"/>
    </location>
</feature>
<dbReference type="InterPro" id="IPR023393">
    <property type="entry name" value="START-like_dom_sf"/>
</dbReference>
<keyword evidence="2" id="KW-0378">Hydrolase</keyword>
<evidence type="ECO:0000256" key="1">
    <source>
        <dbReference type="SAM" id="MobiDB-lite"/>
    </source>
</evidence>
<dbReference type="Gene3D" id="1.10.1780.10">
    <property type="entry name" value="Clp, N-terminal domain"/>
    <property type="match status" value="1"/>
</dbReference>